<evidence type="ECO:0000313" key="4">
    <source>
        <dbReference type="Proteomes" id="UP000231409"/>
    </source>
</evidence>
<evidence type="ECO:0000256" key="1">
    <source>
        <dbReference type="ARBA" id="ARBA00009199"/>
    </source>
</evidence>
<dbReference type="InterPro" id="IPR023631">
    <property type="entry name" value="Amidase_dom"/>
</dbReference>
<name>A0A2G1UGQ2_9GAMM</name>
<comment type="similarity">
    <text evidence="1">Belongs to the amidase family.</text>
</comment>
<dbReference type="Pfam" id="PF01425">
    <property type="entry name" value="Amidase"/>
    <property type="match status" value="1"/>
</dbReference>
<gene>
    <name evidence="3" type="ORF">CLH61_17385</name>
</gene>
<dbReference type="PANTHER" id="PTHR11895:SF7">
    <property type="entry name" value="GLUTAMYL-TRNA(GLN) AMIDOTRANSFERASE SUBUNIT A, MITOCHONDRIAL"/>
    <property type="match status" value="1"/>
</dbReference>
<dbReference type="PROSITE" id="PS00571">
    <property type="entry name" value="AMIDASES"/>
    <property type="match status" value="1"/>
</dbReference>
<dbReference type="RefSeq" id="WP_099615994.1">
    <property type="nucleotide sequence ID" value="NZ_KZ319379.1"/>
</dbReference>
<feature type="domain" description="Amidase" evidence="2">
    <location>
        <begin position="39"/>
        <end position="457"/>
    </location>
</feature>
<dbReference type="InterPro" id="IPR020556">
    <property type="entry name" value="Amidase_CS"/>
</dbReference>
<keyword evidence="3" id="KW-0378">Hydrolase</keyword>
<evidence type="ECO:0000313" key="3">
    <source>
        <dbReference type="EMBL" id="PHQ13600.1"/>
    </source>
</evidence>
<dbReference type="EC" id="3.5.1.4" evidence="3"/>
<dbReference type="EMBL" id="NTFH01000019">
    <property type="protein sequence ID" value="PHQ13600.1"/>
    <property type="molecule type" value="Genomic_DNA"/>
</dbReference>
<protein>
    <submittedName>
        <fullName evidence="3">Amidase</fullName>
        <ecNumber evidence="3">3.5.1.4</ecNumber>
    </submittedName>
</protein>
<keyword evidence="4" id="KW-1185">Reference proteome</keyword>
<dbReference type="AlphaFoldDB" id="A0A2G1UGQ2"/>
<dbReference type="InterPro" id="IPR000120">
    <property type="entry name" value="Amidase"/>
</dbReference>
<dbReference type="SUPFAM" id="SSF75304">
    <property type="entry name" value="Amidase signature (AS) enzymes"/>
    <property type="match status" value="1"/>
</dbReference>
<dbReference type="Gene3D" id="3.90.1300.10">
    <property type="entry name" value="Amidase signature (AS) domain"/>
    <property type="match status" value="1"/>
</dbReference>
<dbReference type="PANTHER" id="PTHR11895">
    <property type="entry name" value="TRANSAMIDASE"/>
    <property type="match status" value="1"/>
</dbReference>
<dbReference type="Proteomes" id="UP000231409">
    <property type="component" value="Unassembled WGS sequence"/>
</dbReference>
<reference evidence="3 4" key="1">
    <citation type="submission" date="2017-09" db="EMBL/GenBank/DDBJ databases">
        <title>The draft genome sequences of Marinobacter sp. PWS21.</title>
        <authorList>
            <person name="Cao J."/>
        </authorList>
    </citation>
    <scope>NUCLEOTIDE SEQUENCE [LARGE SCALE GENOMIC DNA]</scope>
    <source>
        <strain evidence="3 4">PWS21</strain>
    </source>
</reference>
<dbReference type="InterPro" id="IPR036928">
    <property type="entry name" value="AS_sf"/>
</dbReference>
<proteinExistence type="inferred from homology"/>
<evidence type="ECO:0000259" key="2">
    <source>
        <dbReference type="Pfam" id="PF01425"/>
    </source>
</evidence>
<sequence>MTVPHLHRPVHAFTNDVLASHDGTALAQLIRTGELSVAEVTEAAINRARQVEPAVHGLATEAFGPALAAAKKAIGSGAFAGVPTLIKDNTDVAGLPTGHGSAAVPPTPAGKTSPFARQMLAQGFVCLGKSTLPEFGFNATTEPAGGPATRNPWNLAYSTGASSGGSAALVAAGVVPIAHANDGGGSIRIPAACCGLVGLKPSRGRLVDNEAARALPVNIVSEGIVSRSVRDTANFFAAAESFYRNPKLPPVGQHIRPADRSMRIGLVVDSINGHRTDAVTRAAVEETARRLESLGHRIEPIDVPVKPSFADDFALYWGMLAFALKTGGRKLLHPQFDKHRVDGLTHGLDRMFRSRLVHVPAAIWRLKRSCHDYAHAMAGFDAALTPVLGHTTPELGYLSPELPFDTLFDRLTRYVSFTPLANATGAPAIALPASHTGHGLPVSVQLMGRHGGERTLLELAFSLEQNWPWPTVASYTSEGQEPAVRAS</sequence>
<comment type="caution">
    <text evidence="3">The sequence shown here is derived from an EMBL/GenBank/DDBJ whole genome shotgun (WGS) entry which is preliminary data.</text>
</comment>
<dbReference type="NCBIfam" id="NF005899">
    <property type="entry name" value="PRK07869.1"/>
    <property type="match status" value="1"/>
</dbReference>
<dbReference type="GO" id="GO:0004040">
    <property type="term" value="F:amidase activity"/>
    <property type="evidence" value="ECO:0007669"/>
    <property type="project" value="UniProtKB-EC"/>
</dbReference>
<organism evidence="3 4">
    <name type="scientific">Marinobacter profundi</name>
    <dbReference type="NCBI Taxonomy" id="2666256"/>
    <lineage>
        <taxon>Bacteria</taxon>
        <taxon>Pseudomonadati</taxon>
        <taxon>Pseudomonadota</taxon>
        <taxon>Gammaproteobacteria</taxon>
        <taxon>Pseudomonadales</taxon>
        <taxon>Marinobacteraceae</taxon>
        <taxon>Marinobacter</taxon>
    </lineage>
</organism>
<accession>A0A2G1UGQ2</accession>